<evidence type="ECO:0000313" key="3">
    <source>
        <dbReference type="EMBL" id="AII14499.1"/>
    </source>
</evidence>
<dbReference type="Pfam" id="PF14827">
    <property type="entry name" value="dCache_3"/>
    <property type="match status" value="1"/>
</dbReference>
<dbReference type="KEGG" id="caj:CIG1485E_0639"/>
<feature type="transmembrane region" description="Helical" evidence="1">
    <location>
        <begin position="7"/>
        <end position="26"/>
    </location>
</feature>
<evidence type="ECO:0000313" key="4">
    <source>
        <dbReference type="Proteomes" id="UP000028486"/>
    </source>
</evidence>
<sequence>MGKLFKIFFIFISVCLVVLSVFYYGYLQSQKEQTIKKYFDFNSELMARSLENERLNALAISILLSKSDTIKNCYVTQNHEICMNAAKEFIGIIGHIPKYKDVNIHMHNADVISLARSWDDTKFGDNLSGFRYMLNDIKNNMQPLSGIEVGRCGMFIRGISPIFFENKFMGSLEVMLNFSALDDVAKNQGLNIFILLDKSFDSDCIQDIDKNLLKNHYILNQNISNVNLLPNLRRFNYENLKFSRLGDDYFYSKPLIDISNNKIGYIVLHYNDNVISTSRLERILN</sequence>
<keyword evidence="4" id="KW-1185">Reference proteome</keyword>
<dbReference type="RefSeq" id="WP_051870908.1">
    <property type="nucleotide sequence ID" value="NZ_CP009043.1"/>
</dbReference>
<evidence type="ECO:0000256" key="1">
    <source>
        <dbReference type="SAM" id="Phobius"/>
    </source>
</evidence>
<dbReference type="eggNOG" id="COG0840">
    <property type="taxonomic scope" value="Bacteria"/>
</dbReference>
<dbReference type="InterPro" id="IPR029151">
    <property type="entry name" value="Sensor-like_sf"/>
</dbReference>
<dbReference type="Proteomes" id="UP000028486">
    <property type="component" value="Chromosome"/>
</dbReference>
<evidence type="ECO:0000259" key="2">
    <source>
        <dbReference type="Pfam" id="PF14827"/>
    </source>
</evidence>
<dbReference type="HOGENOM" id="CLU_077595_0_0_7"/>
<dbReference type="SUPFAM" id="SSF103190">
    <property type="entry name" value="Sensory domain-like"/>
    <property type="match status" value="1"/>
</dbReference>
<proteinExistence type="predicted"/>
<reference evidence="4" key="1">
    <citation type="journal article" date="2014" name="Genome Announc.">
        <title>Complete Genome Sequence of Campylobacter iguaniorum Strain 1485ET, Isolated from a Bearded Dragon (Pogona vitticeps).</title>
        <authorList>
            <person name="Gilbert M.J."/>
            <person name="Miller W.G."/>
            <person name="Yee E."/>
            <person name="Kik M."/>
            <person name="Wagenaar J.A."/>
            <person name="Duim B."/>
        </authorList>
    </citation>
    <scope>NUCLEOTIDE SEQUENCE [LARGE SCALE GENOMIC DNA]</scope>
    <source>
        <strain evidence="4">1485E</strain>
    </source>
</reference>
<name>A0A076FF79_9BACT</name>
<dbReference type="AlphaFoldDB" id="A0A076FF79"/>
<dbReference type="InterPro" id="IPR029150">
    <property type="entry name" value="dCache_3"/>
</dbReference>
<feature type="domain" description="Double Cache" evidence="2">
    <location>
        <begin position="47"/>
        <end position="268"/>
    </location>
</feature>
<accession>A0A076FF79</accession>
<dbReference type="PATRIC" id="fig|1244531.5.peg.646"/>
<protein>
    <recommendedName>
        <fullName evidence="2">Double Cache domain-containing protein</fullName>
    </recommendedName>
</protein>
<dbReference type="EMBL" id="CP009043">
    <property type="protein sequence ID" value="AII14499.1"/>
    <property type="molecule type" value="Genomic_DNA"/>
</dbReference>
<keyword evidence="1" id="KW-1133">Transmembrane helix</keyword>
<organism evidence="3 4">
    <name type="scientific">Campylobacter iguaniorum</name>
    <dbReference type="NCBI Taxonomy" id="1244531"/>
    <lineage>
        <taxon>Bacteria</taxon>
        <taxon>Pseudomonadati</taxon>
        <taxon>Campylobacterota</taxon>
        <taxon>Epsilonproteobacteria</taxon>
        <taxon>Campylobacterales</taxon>
        <taxon>Campylobacteraceae</taxon>
        <taxon>Campylobacter</taxon>
    </lineage>
</organism>
<gene>
    <name evidence="3" type="ORF">CIG1485E_0639</name>
</gene>
<dbReference type="OrthoDB" id="5362926at2"/>
<dbReference type="STRING" id="1244531.CIG2463D_0639"/>
<keyword evidence="1" id="KW-0472">Membrane</keyword>
<keyword evidence="1" id="KW-0812">Transmembrane</keyword>